<dbReference type="OrthoDB" id="9814738at2"/>
<evidence type="ECO:0000256" key="11">
    <source>
        <dbReference type="SAM" id="MobiDB-lite"/>
    </source>
</evidence>
<comment type="similarity">
    <text evidence="10">Belongs to the PRA-PH family.</text>
</comment>
<evidence type="ECO:0000256" key="9">
    <source>
        <dbReference type="ARBA" id="ARBA00023102"/>
    </source>
</evidence>
<proteinExistence type="inferred from homology"/>
<dbReference type="NCBIfam" id="TIGR03188">
    <property type="entry name" value="histidine_hisI"/>
    <property type="match status" value="1"/>
</dbReference>
<dbReference type="Pfam" id="PF01503">
    <property type="entry name" value="PRA-PH"/>
    <property type="match status" value="1"/>
</dbReference>
<dbReference type="GO" id="GO:0004636">
    <property type="term" value="F:phosphoribosyl-ATP diphosphatase activity"/>
    <property type="evidence" value="ECO:0007669"/>
    <property type="project" value="UniProtKB-UniRule"/>
</dbReference>
<dbReference type="AlphaFoldDB" id="A0A554XJJ6"/>
<protein>
    <recommendedName>
        <fullName evidence="10">Phosphoribosyl-ATP pyrophosphatase</fullName>
        <shortName evidence="10">PRA-PH</shortName>
        <ecNumber evidence="10">3.6.1.31</ecNumber>
    </recommendedName>
</protein>
<dbReference type="InterPro" id="IPR008179">
    <property type="entry name" value="HisE"/>
</dbReference>
<keyword evidence="5 10" id="KW-0028">Amino-acid biosynthesis</keyword>
<dbReference type="EC" id="3.6.1.31" evidence="10"/>
<dbReference type="PANTHER" id="PTHR42945:SF9">
    <property type="entry name" value="HISTIDINE BIOSYNTHESIS BIFUNCTIONAL PROTEIN HISIE"/>
    <property type="match status" value="1"/>
</dbReference>
<dbReference type="RefSeq" id="WP_144327387.1">
    <property type="nucleotide sequence ID" value="NZ_VJON01000003.1"/>
</dbReference>
<keyword evidence="7 10" id="KW-0378">Hydrolase</keyword>
<dbReference type="Gene3D" id="1.10.287.1080">
    <property type="entry name" value="MazG-like"/>
    <property type="match status" value="1"/>
</dbReference>
<evidence type="ECO:0000256" key="7">
    <source>
        <dbReference type="ARBA" id="ARBA00022801"/>
    </source>
</evidence>
<evidence type="ECO:0000256" key="1">
    <source>
        <dbReference type="ARBA" id="ARBA00001460"/>
    </source>
</evidence>
<dbReference type="CDD" id="cd11534">
    <property type="entry name" value="NTP-PPase_HisIE_like"/>
    <property type="match status" value="1"/>
</dbReference>
<dbReference type="PANTHER" id="PTHR42945">
    <property type="entry name" value="HISTIDINE BIOSYNTHESIS BIFUNCTIONAL PROTEIN"/>
    <property type="match status" value="1"/>
</dbReference>
<dbReference type="NCBIfam" id="NF001611">
    <property type="entry name" value="PRK00400.1-3"/>
    <property type="match status" value="1"/>
</dbReference>
<name>A0A554XJJ6_9BURK</name>
<evidence type="ECO:0000313" key="13">
    <source>
        <dbReference type="Proteomes" id="UP000318294"/>
    </source>
</evidence>
<reference evidence="12 13" key="1">
    <citation type="submission" date="2019-07" db="EMBL/GenBank/DDBJ databases">
        <title>Tepidimonas charontis SPSP-6 draft genome.</title>
        <authorList>
            <person name="Da Costa M.S."/>
            <person name="Froufe H.J.C."/>
            <person name="Egas C."/>
            <person name="Albuquerque L."/>
        </authorList>
    </citation>
    <scope>NUCLEOTIDE SEQUENCE [LARGE SCALE GENOMIC DNA]</scope>
    <source>
        <strain evidence="12 13">SPSP-6</strain>
    </source>
</reference>
<keyword evidence="8 10" id="KW-0067">ATP-binding</keyword>
<dbReference type="UniPathway" id="UPA00031">
    <property type="reaction ID" value="UER00007"/>
</dbReference>
<comment type="caution">
    <text evidence="12">The sequence shown here is derived from an EMBL/GenBank/DDBJ whole genome shotgun (WGS) entry which is preliminary data.</text>
</comment>
<keyword evidence="4 10" id="KW-0963">Cytoplasm</keyword>
<sequence length="145" mass="15244">MEHLPLADTLQRLAAVIDSRKPSAGGDPDKSYVARLLHKGPDALLKKITEEAGEVVMAAKDLQHGSGSAHALVGEVADLWFHSMIALAHFGLGPADVVAELARREGLSGLEEKALRQARVREAEAAAAAAPPTRTHHSPSGSLLP</sequence>
<dbReference type="GO" id="GO:0005524">
    <property type="term" value="F:ATP binding"/>
    <property type="evidence" value="ECO:0007669"/>
    <property type="project" value="UniProtKB-KW"/>
</dbReference>
<evidence type="ECO:0000256" key="5">
    <source>
        <dbReference type="ARBA" id="ARBA00022605"/>
    </source>
</evidence>
<keyword evidence="13" id="KW-1185">Reference proteome</keyword>
<dbReference type="GO" id="GO:0005737">
    <property type="term" value="C:cytoplasm"/>
    <property type="evidence" value="ECO:0007669"/>
    <property type="project" value="UniProtKB-SubCell"/>
</dbReference>
<evidence type="ECO:0000256" key="2">
    <source>
        <dbReference type="ARBA" id="ARBA00004496"/>
    </source>
</evidence>
<gene>
    <name evidence="10 12" type="primary">hisE</name>
    <name evidence="12" type="ORF">Tchar_00358</name>
</gene>
<comment type="subcellular location">
    <subcellularLocation>
        <location evidence="2 10">Cytoplasm</location>
    </subcellularLocation>
</comment>
<feature type="region of interest" description="Disordered" evidence="11">
    <location>
        <begin position="121"/>
        <end position="145"/>
    </location>
</feature>
<keyword evidence="6 10" id="KW-0547">Nucleotide-binding</keyword>
<comment type="catalytic activity">
    <reaction evidence="1 10">
        <text>1-(5-phospho-beta-D-ribosyl)-ATP + H2O = 1-(5-phospho-beta-D-ribosyl)-5'-AMP + diphosphate + H(+)</text>
        <dbReference type="Rhea" id="RHEA:22828"/>
        <dbReference type="ChEBI" id="CHEBI:15377"/>
        <dbReference type="ChEBI" id="CHEBI:15378"/>
        <dbReference type="ChEBI" id="CHEBI:33019"/>
        <dbReference type="ChEBI" id="CHEBI:59457"/>
        <dbReference type="ChEBI" id="CHEBI:73183"/>
        <dbReference type="EC" id="3.6.1.31"/>
    </reaction>
</comment>
<evidence type="ECO:0000256" key="10">
    <source>
        <dbReference type="HAMAP-Rule" id="MF_01020"/>
    </source>
</evidence>
<comment type="pathway">
    <text evidence="3 10">Amino-acid biosynthesis; L-histidine biosynthesis; L-histidine from 5-phospho-alpha-D-ribose 1-diphosphate: step 2/9.</text>
</comment>
<dbReference type="Proteomes" id="UP000318294">
    <property type="component" value="Unassembled WGS sequence"/>
</dbReference>
<accession>A0A554XJJ6</accession>
<dbReference type="GO" id="GO:0000105">
    <property type="term" value="P:L-histidine biosynthetic process"/>
    <property type="evidence" value="ECO:0007669"/>
    <property type="project" value="UniProtKB-UniRule"/>
</dbReference>
<dbReference type="EMBL" id="VJON01000003">
    <property type="protein sequence ID" value="TSE36003.1"/>
    <property type="molecule type" value="Genomic_DNA"/>
</dbReference>
<evidence type="ECO:0000256" key="6">
    <source>
        <dbReference type="ARBA" id="ARBA00022741"/>
    </source>
</evidence>
<evidence type="ECO:0000256" key="4">
    <source>
        <dbReference type="ARBA" id="ARBA00022490"/>
    </source>
</evidence>
<keyword evidence="9 10" id="KW-0368">Histidine biosynthesis</keyword>
<evidence type="ECO:0000256" key="8">
    <source>
        <dbReference type="ARBA" id="ARBA00022840"/>
    </source>
</evidence>
<organism evidence="12 13">
    <name type="scientific">Tepidimonas charontis</name>
    <dbReference type="NCBI Taxonomy" id="2267262"/>
    <lineage>
        <taxon>Bacteria</taxon>
        <taxon>Pseudomonadati</taxon>
        <taxon>Pseudomonadota</taxon>
        <taxon>Betaproteobacteria</taxon>
        <taxon>Burkholderiales</taxon>
        <taxon>Tepidimonas</taxon>
    </lineage>
</organism>
<dbReference type="InterPro" id="IPR021130">
    <property type="entry name" value="PRib-ATP_PPHydrolase-like"/>
</dbReference>
<dbReference type="HAMAP" id="MF_01020">
    <property type="entry name" value="HisE"/>
    <property type="match status" value="1"/>
</dbReference>
<evidence type="ECO:0000313" key="12">
    <source>
        <dbReference type="EMBL" id="TSE36003.1"/>
    </source>
</evidence>
<dbReference type="SUPFAM" id="SSF101386">
    <property type="entry name" value="all-alpha NTP pyrophosphatases"/>
    <property type="match status" value="1"/>
</dbReference>
<evidence type="ECO:0000256" key="3">
    <source>
        <dbReference type="ARBA" id="ARBA00005204"/>
    </source>
</evidence>